<dbReference type="AlphaFoldDB" id="A0A6V8Q7E1"/>
<feature type="compositionally biased region" description="Basic and acidic residues" evidence="1">
    <location>
        <begin position="1"/>
        <end position="16"/>
    </location>
</feature>
<dbReference type="RefSeq" id="WP_176236252.1">
    <property type="nucleotide sequence ID" value="NZ_BLSD01000217.1"/>
</dbReference>
<gene>
    <name evidence="2" type="ORF">HKBW3S47_02056</name>
</gene>
<reference evidence="2 3" key="1">
    <citation type="journal article" date="2020" name="Front. Microbiol.">
        <title>Single-cell genomics of novel Actinobacteria with the Wood-Ljungdahl pathway discovered in a serpentinizing system.</title>
        <authorList>
            <person name="Merino N."/>
            <person name="Kawai M."/>
            <person name="Boyd E.S."/>
            <person name="Colman D.R."/>
            <person name="McGlynn S.E."/>
            <person name="Nealson K.H."/>
            <person name="Kurokawa K."/>
            <person name="Hongoh Y."/>
        </authorList>
    </citation>
    <scope>NUCLEOTIDE SEQUENCE [LARGE SCALE GENOMIC DNA]</scope>
    <source>
        <strain evidence="2 3">S47</strain>
    </source>
</reference>
<sequence length="79" mass="8867">MKDNLVQEQETLKNGDENGPLEPENERKIGSSQGDSAKLGLKEERLICLNCRKYYLIKDGIPIMLIDEARDLEGDFGGN</sequence>
<dbReference type="EMBL" id="BLSD01000217">
    <property type="protein sequence ID" value="GFP40360.1"/>
    <property type="molecule type" value="Genomic_DNA"/>
</dbReference>
<dbReference type="Proteomes" id="UP000569018">
    <property type="component" value="Unassembled WGS sequence"/>
</dbReference>
<comment type="caution">
    <text evidence="2">The sequence shown here is derived from an EMBL/GenBank/DDBJ whole genome shotgun (WGS) entry which is preliminary data.</text>
</comment>
<name>A0A6V8Q7E1_9ACTN</name>
<dbReference type="SUPFAM" id="SSF158997">
    <property type="entry name" value="Trm112p-like"/>
    <property type="match status" value="1"/>
</dbReference>
<feature type="region of interest" description="Disordered" evidence="1">
    <location>
        <begin position="1"/>
        <end position="35"/>
    </location>
</feature>
<protein>
    <submittedName>
        <fullName evidence="2">Uncharacterized protein</fullName>
    </submittedName>
</protein>
<organism evidence="2 3">
    <name type="scientific">Candidatus Hakubella thermalkaliphila</name>
    <dbReference type="NCBI Taxonomy" id="2754717"/>
    <lineage>
        <taxon>Bacteria</taxon>
        <taxon>Bacillati</taxon>
        <taxon>Actinomycetota</taxon>
        <taxon>Actinomycetota incertae sedis</taxon>
        <taxon>Candidatus Hakubellales</taxon>
        <taxon>Candidatus Hakubellaceae</taxon>
        <taxon>Candidatus Hakubella</taxon>
    </lineage>
</organism>
<evidence type="ECO:0000313" key="2">
    <source>
        <dbReference type="EMBL" id="GFP40360.1"/>
    </source>
</evidence>
<dbReference type="Gene3D" id="2.20.25.10">
    <property type="match status" value="1"/>
</dbReference>
<evidence type="ECO:0000256" key="1">
    <source>
        <dbReference type="SAM" id="MobiDB-lite"/>
    </source>
</evidence>
<evidence type="ECO:0000313" key="3">
    <source>
        <dbReference type="Proteomes" id="UP000569018"/>
    </source>
</evidence>
<accession>A0A6V8Q7E1</accession>
<proteinExistence type="predicted"/>